<protein>
    <submittedName>
        <fullName evidence="8">CoA pyrophosphatase</fullName>
    </submittedName>
</protein>
<evidence type="ECO:0000256" key="2">
    <source>
        <dbReference type="ARBA" id="ARBA00001946"/>
    </source>
</evidence>
<dbReference type="GO" id="GO:0010945">
    <property type="term" value="F:coenzyme A diphosphatase activity"/>
    <property type="evidence" value="ECO:0007669"/>
    <property type="project" value="InterPro"/>
</dbReference>
<dbReference type="InterPro" id="IPR000086">
    <property type="entry name" value="NUDIX_hydrolase_dom"/>
</dbReference>
<dbReference type="PROSITE" id="PS00893">
    <property type="entry name" value="NUDIX_BOX"/>
    <property type="match status" value="1"/>
</dbReference>
<dbReference type="EMBL" id="CP060717">
    <property type="protein sequence ID" value="QNN65568.1"/>
    <property type="molecule type" value="Genomic_DNA"/>
</dbReference>
<accession>A0A7G9SCJ3</accession>
<dbReference type="PANTHER" id="PTHR12992">
    <property type="entry name" value="NUDIX HYDROLASE"/>
    <property type="match status" value="1"/>
</dbReference>
<evidence type="ECO:0000313" key="9">
    <source>
        <dbReference type="Proteomes" id="UP000515955"/>
    </source>
</evidence>
<proteinExistence type="predicted"/>
<evidence type="ECO:0000256" key="6">
    <source>
        <dbReference type="ARBA" id="ARBA00023211"/>
    </source>
</evidence>
<dbReference type="SUPFAM" id="SSF55811">
    <property type="entry name" value="Nudix"/>
    <property type="match status" value="1"/>
</dbReference>
<evidence type="ECO:0000256" key="4">
    <source>
        <dbReference type="ARBA" id="ARBA00022801"/>
    </source>
</evidence>
<dbReference type="InterPro" id="IPR015797">
    <property type="entry name" value="NUDIX_hydrolase-like_dom_sf"/>
</dbReference>
<evidence type="ECO:0000256" key="5">
    <source>
        <dbReference type="ARBA" id="ARBA00022842"/>
    </source>
</evidence>
<evidence type="ECO:0000256" key="3">
    <source>
        <dbReference type="ARBA" id="ARBA00022723"/>
    </source>
</evidence>
<evidence type="ECO:0000259" key="7">
    <source>
        <dbReference type="PROSITE" id="PS51462"/>
    </source>
</evidence>
<dbReference type="Pfam" id="PF00293">
    <property type="entry name" value="NUDIX"/>
    <property type="match status" value="1"/>
</dbReference>
<comment type="cofactor">
    <cofactor evidence="2">
        <name>Mg(2+)</name>
        <dbReference type="ChEBI" id="CHEBI:18420"/>
    </cofactor>
</comment>
<keyword evidence="3" id="KW-0479">Metal-binding</keyword>
<dbReference type="InterPro" id="IPR045121">
    <property type="entry name" value="CoAse"/>
</dbReference>
<evidence type="ECO:0000313" key="8">
    <source>
        <dbReference type="EMBL" id="QNN65568.1"/>
    </source>
</evidence>
<dbReference type="NCBIfam" id="NF007980">
    <property type="entry name" value="PRK10707.1"/>
    <property type="match status" value="1"/>
</dbReference>
<keyword evidence="4" id="KW-0378">Hydrolase</keyword>
<dbReference type="GO" id="GO:0046872">
    <property type="term" value="F:metal ion binding"/>
    <property type="evidence" value="ECO:0007669"/>
    <property type="project" value="UniProtKB-KW"/>
</dbReference>
<feature type="domain" description="Nudix hydrolase" evidence="7">
    <location>
        <begin position="33"/>
        <end position="163"/>
    </location>
</feature>
<dbReference type="Gene3D" id="3.90.79.10">
    <property type="entry name" value="Nucleoside Triphosphate Pyrophosphohydrolase"/>
    <property type="match status" value="1"/>
</dbReference>
<reference evidence="8 9" key="1">
    <citation type="submission" date="2020-08" db="EMBL/GenBank/DDBJ databases">
        <title>Genome sequence of Sphingomonas rhizophila KACC 19189T.</title>
        <authorList>
            <person name="Hyun D.-W."/>
            <person name="Bae J.-W."/>
        </authorList>
    </citation>
    <scope>NUCLEOTIDE SEQUENCE [LARGE SCALE GENOMIC DNA]</scope>
    <source>
        <strain evidence="8 9">KACC 19189</strain>
    </source>
</reference>
<dbReference type="RefSeq" id="WP_187542559.1">
    <property type="nucleotide sequence ID" value="NZ_CP060717.1"/>
</dbReference>
<organism evidence="8 9">
    <name type="scientific">Sphingomonas rhizophila</name>
    <dbReference type="NCBI Taxonomy" id="2071607"/>
    <lineage>
        <taxon>Bacteria</taxon>
        <taxon>Pseudomonadati</taxon>
        <taxon>Pseudomonadota</taxon>
        <taxon>Alphaproteobacteria</taxon>
        <taxon>Sphingomonadales</taxon>
        <taxon>Sphingomonadaceae</taxon>
        <taxon>Sphingomonas</taxon>
    </lineage>
</organism>
<keyword evidence="6" id="KW-0464">Manganese</keyword>
<dbReference type="CDD" id="cd03426">
    <property type="entry name" value="NUDIX_CoAse_Nudt7"/>
    <property type="match status" value="1"/>
</dbReference>
<sequence>MSLFERLAAGLTLAAPAELLPGDLHDHGVAEALREAAVLVAITDRSEPGLLLTERRADLRLHGGQVAFPGGRIDSGETARQAALREAWEEVDLDPAQVRIVAEADHYRTITGFGVTPIVAVIPPDLELTPNPAEVESLFEAPLAHVLDPANHRKATARFQGRDRSYIEIEWEGRRIWGATAAMIVNLSRRLRWS</sequence>
<dbReference type="Proteomes" id="UP000515955">
    <property type="component" value="Chromosome"/>
</dbReference>
<dbReference type="KEGG" id="srhi:H9L12_03010"/>
<dbReference type="PANTHER" id="PTHR12992:SF11">
    <property type="entry name" value="MITOCHONDRIAL COENZYME A DIPHOSPHATASE NUDT8"/>
    <property type="match status" value="1"/>
</dbReference>
<dbReference type="AlphaFoldDB" id="A0A7G9SCJ3"/>
<keyword evidence="9" id="KW-1185">Reference proteome</keyword>
<keyword evidence="5" id="KW-0460">Magnesium</keyword>
<evidence type="ECO:0000256" key="1">
    <source>
        <dbReference type="ARBA" id="ARBA00001936"/>
    </source>
</evidence>
<comment type="cofactor">
    <cofactor evidence="1">
        <name>Mn(2+)</name>
        <dbReference type="ChEBI" id="CHEBI:29035"/>
    </cofactor>
</comment>
<dbReference type="PROSITE" id="PS51462">
    <property type="entry name" value="NUDIX"/>
    <property type="match status" value="1"/>
</dbReference>
<dbReference type="InterPro" id="IPR020084">
    <property type="entry name" value="NUDIX_hydrolase_CS"/>
</dbReference>
<name>A0A7G9SCJ3_9SPHN</name>
<gene>
    <name evidence="8" type="ORF">H9L12_03010</name>
</gene>